<gene>
    <name evidence="1" type="ORF">KK1_044597</name>
</gene>
<dbReference type="Proteomes" id="UP000075243">
    <property type="component" value="Unassembled WGS sequence"/>
</dbReference>
<keyword evidence="2" id="KW-1185">Reference proteome</keyword>
<evidence type="ECO:0000313" key="2">
    <source>
        <dbReference type="Proteomes" id="UP000075243"/>
    </source>
</evidence>
<accession>A0A151QVW8</accession>
<dbReference type="EMBL" id="KQ484594">
    <property type="protein sequence ID" value="KYP34444.1"/>
    <property type="molecule type" value="Genomic_DNA"/>
</dbReference>
<dbReference type="Gramene" id="C.cajan_47577.t">
    <property type="protein sequence ID" value="C.cajan_47577.t.cds1"/>
    <property type="gene ID" value="C.cajan_47577"/>
</dbReference>
<organism evidence="1 2">
    <name type="scientific">Cajanus cajan</name>
    <name type="common">Pigeon pea</name>
    <name type="synonym">Cajanus indicus</name>
    <dbReference type="NCBI Taxonomy" id="3821"/>
    <lineage>
        <taxon>Eukaryota</taxon>
        <taxon>Viridiplantae</taxon>
        <taxon>Streptophyta</taxon>
        <taxon>Embryophyta</taxon>
        <taxon>Tracheophyta</taxon>
        <taxon>Spermatophyta</taxon>
        <taxon>Magnoliopsida</taxon>
        <taxon>eudicotyledons</taxon>
        <taxon>Gunneridae</taxon>
        <taxon>Pentapetalae</taxon>
        <taxon>rosids</taxon>
        <taxon>fabids</taxon>
        <taxon>Fabales</taxon>
        <taxon>Fabaceae</taxon>
        <taxon>Papilionoideae</taxon>
        <taxon>50 kb inversion clade</taxon>
        <taxon>NPAAA clade</taxon>
        <taxon>indigoferoid/millettioid clade</taxon>
        <taxon>Phaseoleae</taxon>
        <taxon>Cajanus</taxon>
    </lineage>
</organism>
<proteinExistence type="predicted"/>
<dbReference type="AlphaFoldDB" id="A0A151QVW8"/>
<sequence>MFDELRSLDDERLIALQNIVQQKERVEKTYNKRVRIRNFQVGDLVLKTILPMDQKSRHLGKWSYNLEGPFVVDQVYKKNAYAIKEINLNTENKVINDKYLKRFYER</sequence>
<name>A0A151QVW8_CAJCA</name>
<protein>
    <submittedName>
        <fullName evidence="1">Uncharacterized protein</fullName>
    </submittedName>
</protein>
<evidence type="ECO:0000313" key="1">
    <source>
        <dbReference type="EMBL" id="KYP34444.1"/>
    </source>
</evidence>
<reference evidence="1" key="1">
    <citation type="journal article" date="2012" name="Nat. Biotechnol.">
        <title>Draft genome sequence of pigeonpea (Cajanus cajan), an orphan legume crop of resource-poor farmers.</title>
        <authorList>
            <person name="Varshney R.K."/>
            <person name="Chen W."/>
            <person name="Li Y."/>
            <person name="Bharti A.K."/>
            <person name="Saxena R.K."/>
            <person name="Schlueter J.A."/>
            <person name="Donoghue M.T."/>
            <person name="Azam S."/>
            <person name="Fan G."/>
            <person name="Whaley A.M."/>
            <person name="Farmer A.D."/>
            <person name="Sheridan J."/>
            <person name="Iwata A."/>
            <person name="Tuteja R."/>
            <person name="Penmetsa R.V."/>
            <person name="Wu W."/>
            <person name="Upadhyaya H.D."/>
            <person name="Yang S.P."/>
            <person name="Shah T."/>
            <person name="Saxena K.B."/>
            <person name="Michael T."/>
            <person name="McCombie W.R."/>
            <person name="Yang B."/>
            <person name="Zhang G."/>
            <person name="Yang H."/>
            <person name="Wang J."/>
            <person name="Spillane C."/>
            <person name="Cook D.R."/>
            <person name="May G.D."/>
            <person name="Xu X."/>
            <person name="Jackson S.A."/>
        </authorList>
    </citation>
    <scope>NUCLEOTIDE SEQUENCE [LARGE SCALE GENOMIC DNA]</scope>
</reference>